<evidence type="ECO:0000259" key="8">
    <source>
        <dbReference type="PROSITE" id="PS50089"/>
    </source>
</evidence>
<feature type="domain" description="RING-type" evidence="8">
    <location>
        <begin position="18"/>
        <end position="61"/>
    </location>
</feature>
<name>A0AAV6HMJ7_9TELE</name>
<dbReference type="PRINTS" id="PR01407">
    <property type="entry name" value="BUTYPHLNCDUF"/>
</dbReference>
<keyword evidence="7" id="KW-1133">Transmembrane helix</keyword>
<dbReference type="Pfam" id="PF15227">
    <property type="entry name" value="zf-C3HC4_4"/>
    <property type="match status" value="1"/>
</dbReference>
<evidence type="ECO:0000256" key="3">
    <source>
        <dbReference type="ARBA" id="ARBA00022771"/>
    </source>
</evidence>
<dbReference type="SMART" id="SM00184">
    <property type="entry name" value="RING"/>
    <property type="match status" value="1"/>
</dbReference>
<dbReference type="InterPro" id="IPR003879">
    <property type="entry name" value="Butyrophylin_SPRY"/>
</dbReference>
<feature type="domain" description="B30.2/SPRY" evidence="9">
    <location>
        <begin position="141"/>
        <end position="335"/>
    </location>
</feature>
<organism evidence="10 11">
    <name type="scientific">Alosa alosa</name>
    <name type="common">allis shad</name>
    <dbReference type="NCBI Taxonomy" id="278164"/>
    <lineage>
        <taxon>Eukaryota</taxon>
        <taxon>Metazoa</taxon>
        <taxon>Chordata</taxon>
        <taxon>Craniata</taxon>
        <taxon>Vertebrata</taxon>
        <taxon>Euteleostomi</taxon>
        <taxon>Actinopterygii</taxon>
        <taxon>Neopterygii</taxon>
        <taxon>Teleostei</taxon>
        <taxon>Clupei</taxon>
        <taxon>Clupeiformes</taxon>
        <taxon>Clupeoidei</taxon>
        <taxon>Clupeidae</taxon>
        <taxon>Alosa</taxon>
    </lineage>
</organism>
<evidence type="ECO:0000259" key="9">
    <source>
        <dbReference type="PROSITE" id="PS50188"/>
    </source>
</evidence>
<dbReference type="SUPFAM" id="SSF49899">
    <property type="entry name" value="Concanavalin A-like lectins/glucanases"/>
    <property type="match status" value="1"/>
</dbReference>
<dbReference type="EMBL" id="JADWDJ010000001">
    <property type="protein sequence ID" value="KAG5286627.1"/>
    <property type="molecule type" value="Genomic_DNA"/>
</dbReference>
<dbReference type="Pfam" id="PF00622">
    <property type="entry name" value="SPRY"/>
    <property type="match status" value="1"/>
</dbReference>
<dbReference type="InterPro" id="IPR043136">
    <property type="entry name" value="B30.2/SPRY_sf"/>
</dbReference>
<feature type="transmembrane region" description="Helical" evidence="7">
    <location>
        <begin position="114"/>
        <end position="132"/>
    </location>
</feature>
<evidence type="ECO:0000256" key="2">
    <source>
        <dbReference type="ARBA" id="ARBA00022723"/>
    </source>
</evidence>
<keyword evidence="4" id="KW-0862">Zinc</keyword>
<evidence type="ECO:0000313" key="10">
    <source>
        <dbReference type="EMBL" id="KAG5286627.1"/>
    </source>
</evidence>
<dbReference type="GO" id="GO:0045087">
    <property type="term" value="P:innate immune response"/>
    <property type="evidence" value="ECO:0007669"/>
    <property type="project" value="UniProtKB-KW"/>
</dbReference>
<dbReference type="PROSITE" id="PS50188">
    <property type="entry name" value="B302_SPRY"/>
    <property type="match status" value="1"/>
</dbReference>
<sequence length="335" mass="38279">MEYLKLTKESQLRELLTCPVCQDIFEDPHQLPCGHSLCMRCLDGMLKHRPLAQPFSCPTCRACFGPLIGVHKSYTLHSVVEDFNAQQEKQRDQREQSTQTDPVAERTHHANYNCILFLLLAIIFICISKAFMCSVENHTLTETVQRQRTLLLKYHPEITDLILNKDSASPYLVVSEDLLSVWRVKDKKDYPQHPARFTDAPQVLSTECVSGGSHYWELEAQGYWDIAVAYESINRRLKLSSFGNDAKSWSLTHDSKGRLFAFHKGVKEKILESLTHNRVGVVVDFEKGAVAFHEVGHMWNHLHTFKTNLTGPVCLGLGLYREDLHTKISVKKTLT</sequence>
<evidence type="ECO:0000256" key="1">
    <source>
        <dbReference type="ARBA" id="ARBA00022588"/>
    </source>
</evidence>
<keyword evidence="7" id="KW-0812">Transmembrane</keyword>
<dbReference type="Pfam" id="PF13765">
    <property type="entry name" value="PRY"/>
    <property type="match status" value="1"/>
</dbReference>
<reference evidence="10 11" key="1">
    <citation type="submission" date="2020-10" db="EMBL/GenBank/DDBJ databases">
        <title>Chromosome-scale genome assembly of the Allis shad, Alosa alosa.</title>
        <authorList>
            <person name="Margot Z."/>
            <person name="Christophe K."/>
            <person name="Cabau C."/>
            <person name="Louis A."/>
            <person name="Berthelot C."/>
            <person name="Parey E."/>
            <person name="Roest Crollius H."/>
            <person name="Montfort J."/>
            <person name="Robinson-Rechavi M."/>
            <person name="Bucao C."/>
            <person name="Bouchez O."/>
            <person name="Gislard M."/>
            <person name="Lluch J."/>
            <person name="Milhes M."/>
            <person name="Lampietro C."/>
            <person name="Lopez Roques C."/>
            <person name="Donnadieu C."/>
            <person name="Braasch I."/>
            <person name="Desvignes T."/>
            <person name="Postlethwait J."/>
            <person name="Bobe J."/>
            <person name="Guiguen Y."/>
        </authorList>
    </citation>
    <scope>NUCLEOTIDE SEQUENCE [LARGE SCALE GENOMIC DNA]</scope>
    <source>
        <strain evidence="10">M-15738</strain>
        <tissue evidence="10">Blood</tissue>
    </source>
</reference>
<accession>A0AAV6HMJ7</accession>
<proteinExistence type="predicted"/>
<dbReference type="Proteomes" id="UP000823561">
    <property type="component" value="Chromosome 1"/>
</dbReference>
<evidence type="ECO:0000256" key="7">
    <source>
        <dbReference type="SAM" id="Phobius"/>
    </source>
</evidence>
<dbReference type="InterPro" id="IPR013083">
    <property type="entry name" value="Znf_RING/FYVE/PHD"/>
</dbReference>
<dbReference type="SUPFAM" id="SSF57850">
    <property type="entry name" value="RING/U-box"/>
    <property type="match status" value="1"/>
</dbReference>
<dbReference type="GO" id="GO:0005737">
    <property type="term" value="C:cytoplasm"/>
    <property type="evidence" value="ECO:0007669"/>
    <property type="project" value="UniProtKB-ARBA"/>
</dbReference>
<keyword evidence="3 6" id="KW-0863">Zinc-finger</keyword>
<keyword evidence="2" id="KW-0479">Metal-binding</keyword>
<dbReference type="GO" id="GO:0008270">
    <property type="term" value="F:zinc ion binding"/>
    <property type="evidence" value="ECO:0007669"/>
    <property type="project" value="UniProtKB-KW"/>
</dbReference>
<dbReference type="InterPro" id="IPR013320">
    <property type="entry name" value="ConA-like_dom_sf"/>
</dbReference>
<evidence type="ECO:0000256" key="4">
    <source>
        <dbReference type="ARBA" id="ARBA00022833"/>
    </source>
</evidence>
<dbReference type="SMART" id="SM00449">
    <property type="entry name" value="SPRY"/>
    <property type="match status" value="1"/>
</dbReference>
<dbReference type="Gene3D" id="3.30.40.10">
    <property type="entry name" value="Zinc/RING finger domain, C3HC4 (zinc finger)"/>
    <property type="match status" value="1"/>
</dbReference>
<dbReference type="PANTHER" id="PTHR25465">
    <property type="entry name" value="B-BOX DOMAIN CONTAINING"/>
    <property type="match status" value="1"/>
</dbReference>
<keyword evidence="1" id="KW-0399">Innate immunity</keyword>
<evidence type="ECO:0000256" key="6">
    <source>
        <dbReference type="PROSITE-ProRule" id="PRU00175"/>
    </source>
</evidence>
<dbReference type="AlphaFoldDB" id="A0AAV6HMJ7"/>
<evidence type="ECO:0000313" key="11">
    <source>
        <dbReference type="Proteomes" id="UP000823561"/>
    </source>
</evidence>
<dbReference type="InterPro" id="IPR017907">
    <property type="entry name" value="Znf_RING_CS"/>
</dbReference>
<evidence type="ECO:0000256" key="5">
    <source>
        <dbReference type="ARBA" id="ARBA00022859"/>
    </source>
</evidence>
<dbReference type="InterPro" id="IPR001870">
    <property type="entry name" value="B30.2/SPRY"/>
</dbReference>
<dbReference type="PROSITE" id="PS00518">
    <property type="entry name" value="ZF_RING_1"/>
    <property type="match status" value="1"/>
</dbReference>
<dbReference type="Gene3D" id="2.60.120.920">
    <property type="match status" value="1"/>
</dbReference>
<comment type="caution">
    <text evidence="10">The sequence shown here is derived from an EMBL/GenBank/DDBJ whole genome shotgun (WGS) entry which is preliminary data.</text>
</comment>
<gene>
    <name evidence="10" type="ORF">AALO_G00017050</name>
</gene>
<dbReference type="InterPro" id="IPR001841">
    <property type="entry name" value="Znf_RING"/>
</dbReference>
<keyword evidence="7" id="KW-0472">Membrane</keyword>
<keyword evidence="5" id="KW-0391">Immunity</keyword>
<keyword evidence="11" id="KW-1185">Reference proteome</keyword>
<dbReference type="InterPro" id="IPR006574">
    <property type="entry name" value="PRY"/>
</dbReference>
<dbReference type="PANTHER" id="PTHR25465:SF73">
    <property type="entry name" value="E3 UBIQUITIN_ISG15 LIGASE TRIM25 ISOFORM X1"/>
    <property type="match status" value="1"/>
</dbReference>
<dbReference type="InterPro" id="IPR003877">
    <property type="entry name" value="SPRY_dom"/>
</dbReference>
<dbReference type="PROSITE" id="PS50089">
    <property type="entry name" value="ZF_RING_2"/>
    <property type="match status" value="1"/>
</dbReference>
<dbReference type="InterPro" id="IPR051051">
    <property type="entry name" value="E3_ubiq-ligase_TRIM/RNF"/>
</dbReference>
<protein>
    <submittedName>
        <fullName evidence="10">Uncharacterized protein</fullName>
    </submittedName>
</protein>
<dbReference type="SMART" id="SM00589">
    <property type="entry name" value="PRY"/>
    <property type="match status" value="1"/>
</dbReference>